<feature type="region of interest" description="Disordered" evidence="1">
    <location>
        <begin position="37"/>
        <end position="75"/>
    </location>
</feature>
<keyword evidence="3" id="KW-1185">Reference proteome</keyword>
<gene>
    <name evidence="2" type="ORF">IV203_005779</name>
</gene>
<proteinExistence type="predicted"/>
<feature type="compositionally biased region" description="Polar residues" evidence="1">
    <location>
        <begin position="233"/>
        <end position="251"/>
    </location>
</feature>
<name>A0A9K3KPD7_9STRA</name>
<protein>
    <submittedName>
        <fullName evidence="2">Uncharacterized protein</fullName>
    </submittedName>
</protein>
<sequence>MDDETTIEMDQRNISGDGLLFDSAVLESLNRLTDEIQEGLLTDGDSDAASESYDSDEYTDDDEDPDSGENKLFNMMDDLVMELQMELQDADHLPVIEAIKDDKGAEANDTSTPAKDESEVTALQSTQDFENAVDGSTGEDSKPSSSPSTLPTNSIPPSDRTNVPLLDHERVEKQRRLHAQVKLLLHQVSMMAEQAGAEESHQDDVEDQTTASTGRPRGDSGADKLQRLLGAISSYSTPPTTAPQTVSNTIPDEQAKTARAMSSYTQRKRREYLLRKQAAANDANVDGRQSADVMVSPSSQKEKVTLTSPTQKKRRPRTNKHKKGKQKQLPPSNMSDLQYQQHMRRIQKQQHQHVQHQQAHSARQNQEPIPQQSLRALLSQLLVLDERLSRGEVLV</sequence>
<feature type="region of interest" description="Disordered" evidence="1">
    <location>
        <begin position="98"/>
        <end position="168"/>
    </location>
</feature>
<feature type="compositionally biased region" description="Basic residues" evidence="1">
    <location>
        <begin position="342"/>
        <end position="354"/>
    </location>
</feature>
<dbReference type="Proteomes" id="UP000693970">
    <property type="component" value="Unassembled WGS sequence"/>
</dbReference>
<accession>A0A9K3KPD7</accession>
<dbReference type="AlphaFoldDB" id="A0A9K3KPD7"/>
<evidence type="ECO:0000256" key="1">
    <source>
        <dbReference type="SAM" id="MobiDB-lite"/>
    </source>
</evidence>
<reference evidence="2" key="1">
    <citation type="journal article" date="2021" name="Sci. Rep.">
        <title>Diploid genomic architecture of Nitzschia inconspicua, an elite biomass production diatom.</title>
        <authorList>
            <person name="Oliver A."/>
            <person name="Podell S."/>
            <person name="Pinowska A."/>
            <person name="Traller J.C."/>
            <person name="Smith S.R."/>
            <person name="McClure R."/>
            <person name="Beliaev A."/>
            <person name="Bohutskyi P."/>
            <person name="Hill E.A."/>
            <person name="Rabines A."/>
            <person name="Zheng H."/>
            <person name="Allen L.Z."/>
            <person name="Kuo A."/>
            <person name="Grigoriev I.V."/>
            <person name="Allen A.E."/>
            <person name="Hazlebeck D."/>
            <person name="Allen E.E."/>
        </authorList>
    </citation>
    <scope>NUCLEOTIDE SEQUENCE</scope>
    <source>
        <strain evidence="2">Hildebrandi</strain>
    </source>
</reference>
<feature type="compositionally biased region" description="Low complexity" evidence="1">
    <location>
        <begin position="143"/>
        <end position="158"/>
    </location>
</feature>
<feature type="compositionally biased region" description="Polar residues" evidence="1">
    <location>
        <begin position="329"/>
        <end position="341"/>
    </location>
</feature>
<comment type="caution">
    <text evidence="2">The sequence shown here is derived from an EMBL/GenBank/DDBJ whole genome shotgun (WGS) entry which is preliminary data.</text>
</comment>
<reference evidence="2" key="2">
    <citation type="submission" date="2021-04" db="EMBL/GenBank/DDBJ databases">
        <authorList>
            <person name="Podell S."/>
        </authorList>
    </citation>
    <scope>NUCLEOTIDE SEQUENCE</scope>
    <source>
        <strain evidence="2">Hildebrandi</strain>
    </source>
</reference>
<evidence type="ECO:0000313" key="2">
    <source>
        <dbReference type="EMBL" id="KAG7346710.1"/>
    </source>
</evidence>
<feature type="region of interest" description="Disordered" evidence="1">
    <location>
        <begin position="279"/>
        <end position="368"/>
    </location>
</feature>
<feature type="compositionally biased region" description="Basic and acidic residues" evidence="1">
    <location>
        <begin position="216"/>
        <end position="226"/>
    </location>
</feature>
<evidence type="ECO:0000313" key="3">
    <source>
        <dbReference type="Proteomes" id="UP000693970"/>
    </source>
</evidence>
<feature type="compositionally biased region" description="Basic residues" evidence="1">
    <location>
        <begin position="311"/>
        <end position="326"/>
    </location>
</feature>
<organism evidence="2 3">
    <name type="scientific">Nitzschia inconspicua</name>
    <dbReference type="NCBI Taxonomy" id="303405"/>
    <lineage>
        <taxon>Eukaryota</taxon>
        <taxon>Sar</taxon>
        <taxon>Stramenopiles</taxon>
        <taxon>Ochrophyta</taxon>
        <taxon>Bacillariophyta</taxon>
        <taxon>Bacillariophyceae</taxon>
        <taxon>Bacillariophycidae</taxon>
        <taxon>Bacillariales</taxon>
        <taxon>Bacillariaceae</taxon>
        <taxon>Nitzschia</taxon>
    </lineage>
</organism>
<feature type="region of interest" description="Disordered" evidence="1">
    <location>
        <begin position="192"/>
        <end position="266"/>
    </location>
</feature>
<feature type="compositionally biased region" description="Acidic residues" evidence="1">
    <location>
        <begin position="44"/>
        <end position="67"/>
    </location>
</feature>
<dbReference type="EMBL" id="JAGRRH010000021">
    <property type="protein sequence ID" value="KAG7346710.1"/>
    <property type="molecule type" value="Genomic_DNA"/>
</dbReference>